<keyword evidence="1" id="KW-0472">Membrane</keyword>
<protein>
    <recommendedName>
        <fullName evidence="2">DUF6535 domain-containing protein</fullName>
    </recommendedName>
</protein>
<feature type="domain" description="DUF6535" evidence="2">
    <location>
        <begin position="11"/>
        <end position="184"/>
    </location>
</feature>
<feature type="transmembrane region" description="Helical" evidence="1">
    <location>
        <begin position="189"/>
        <end position="210"/>
    </location>
</feature>
<dbReference type="InterPro" id="IPR045338">
    <property type="entry name" value="DUF6535"/>
</dbReference>
<dbReference type="OrthoDB" id="2686251at2759"/>
<evidence type="ECO:0000259" key="2">
    <source>
        <dbReference type="Pfam" id="PF20153"/>
    </source>
</evidence>
<dbReference type="Proteomes" id="UP000736335">
    <property type="component" value="Unassembled WGS sequence"/>
</dbReference>
<keyword evidence="4" id="KW-1185">Reference proteome</keyword>
<name>A0A9P6L0K5_9AGAM</name>
<dbReference type="EMBL" id="WIUZ02000040">
    <property type="protein sequence ID" value="KAF9777416.1"/>
    <property type="molecule type" value="Genomic_DNA"/>
</dbReference>
<keyword evidence="1" id="KW-1133">Transmembrane helix</keyword>
<keyword evidence="1" id="KW-0812">Transmembrane</keyword>
<feature type="transmembrane region" description="Helical" evidence="1">
    <location>
        <begin position="31"/>
        <end position="50"/>
    </location>
</feature>
<feature type="transmembrane region" description="Helical" evidence="1">
    <location>
        <begin position="96"/>
        <end position="120"/>
    </location>
</feature>
<accession>A0A9P6L0K5</accession>
<proteinExistence type="predicted"/>
<reference evidence="3" key="1">
    <citation type="journal article" date="2020" name="Nat. Commun.">
        <title>Large-scale genome sequencing of mycorrhizal fungi provides insights into the early evolution of symbiotic traits.</title>
        <authorList>
            <person name="Miyauchi S."/>
            <person name="Kiss E."/>
            <person name="Kuo A."/>
            <person name="Drula E."/>
            <person name="Kohler A."/>
            <person name="Sanchez-Garcia M."/>
            <person name="Morin E."/>
            <person name="Andreopoulos B."/>
            <person name="Barry K.W."/>
            <person name="Bonito G."/>
            <person name="Buee M."/>
            <person name="Carver A."/>
            <person name="Chen C."/>
            <person name="Cichocki N."/>
            <person name="Clum A."/>
            <person name="Culley D."/>
            <person name="Crous P.W."/>
            <person name="Fauchery L."/>
            <person name="Girlanda M."/>
            <person name="Hayes R.D."/>
            <person name="Keri Z."/>
            <person name="LaButti K."/>
            <person name="Lipzen A."/>
            <person name="Lombard V."/>
            <person name="Magnuson J."/>
            <person name="Maillard F."/>
            <person name="Murat C."/>
            <person name="Nolan M."/>
            <person name="Ohm R.A."/>
            <person name="Pangilinan J."/>
            <person name="Pereira M.F."/>
            <person name="Perotto S."/>
            <person name="Peter M."/>
            <person name="Pfister S."/>
            <person name="Riley R."/>
            <person name="Sitrit Y."/>
            <person name="Stielow J.B."/>
            <person name="Szollosi G."/>
            <person name="Zifcakova L."/>
            <person name="Stursova M."/>
            <person name="Spatafora J.W."/>
            <person name="Tedersoo L."/>
            <person name="Vaario L.M."/>
            <person name="Yamada A."/>
            <person name="Yan M."/>
            <person name="Wang P."/>
            <person name="Xu J."/>
            <person name="Bruns T."/>
            <person name="Baldrian P."/>
            <person name="Vilgalys R."/>
            <person name="Dunand C."/>
            <person name="Henrissat B."/>
            <person name="Grigoriev I.V."/>
            <person name="Hibbett D."/>
            <person name="Nagy L.G."/>
            <person name="Martin F.M."/>
        </authorList>
    </citation>
    <scope>NUCLEOTIDE SEQUENCE</scope>
    <source>
        <strain evidence="3">UH-Tt-Lm1</strain>
    </source>
</reference>
<comment type="caution">
    <text evidence="3">The sequence shown here is derived from an EMBL/GenBank/DDBJ whole genome shotgun (WGS) entry which is preliminary data.</text>
</comment>
<evidence type="ECO:0000313" key="3">
    <source>
        <dbReference type="EMBL" id="KAF9777416.1"/>
    </source>
</evidence>
<gene>
    <name evidence="3" type="ORF">BJ322DRAFT_659378</name>
</gene>
<dbReference type="AlphaFoldDB" id="A0A9P6L0K5"/>
<reference evidence="3" key="2">
    <citation type="submission" date="2020-11" db="EMBL/GenBank/DDBJ databases">
        <authorList>
            <consortium name="DOE Joint Genome Institute"/>
            <person name="Kuo A."/>
            <person name="Miyauchi S."/>
            <person name="Kiss E."/>
            <person name="Drula E."/>
            <person name="Kohler A."/>
            <person name="Sanchez-Garcia M."/>
            <person name="Andreopoulos B."/>
            <person name="Barry K.W."/>
            <person name="Bonito G."/>
            <person name="Buee M."/>
            <person name="Carver A."/>
            <person name="Chen C."/>
            <person name="Cichocki N."/>
            <person name="Clum A."/>
            <person name="Culley D."/>
            <person name="Crous P.W."/>
            <person name="Fauchery L."/>
            <person name="Girlanda M."/>
            <person name="Hayes R."/>
            <person name="Keri Z."/>
            <person name="Labutti K."/>
            <person name="Lipzen A."/>
            <person name="Lombard V."/>
            <person name="Magnuson J."/>
            <person name="Maillard F."/>
            <person name="Morin E."/>
            <person name="Murat C."/>
            <person name="Nolan M."/>
            <person name="Ohm R."/>
            <person name="Pangilinan J."/>
            <person name="Pereira M."/>
            <person name="Perotto S."/>
            <person name="Peter M."/>
            <person name="Riley R."/>
            <person name="Sitrit Y."/>
            <person name="Stielow B."/>
            <person name="Szollosi G."/>
            <person name="Zifcakova L."/>
            <person name="Stursova M."/>
            <person name="Spatafora J.W."/>
            <person name="Tedersoo L."/>
            <person name="Vaario L.-M."/>
            <person name="Yamada A."/>
            <person name="Yan M."/>
            <person name="Wang P."/>
            <person name="Xu J."/>
            <person name="Bruns T."/>
            <person name="Baldrian P."/>
            <person name="Vilgalys R."/>
            <person name="Henrissat B."/>
            <person name="Grigoriev I.V."/>
            <person name="Hibbett D."/>
            <person name="Nagy L.G."/>
            <person name="Martin F.M."/>
        </authorList>
    </citation>
    <scope>NUCLEOTIDE SEQUENCE</scope>
    <source>
        <strain evidence="3">UH-Tt-Lm1</strain>
    </source>
</reference>
<evidence type="ECO:0000313" key="4">
    <source>
        <dbReference type="Proteomes" id="UP000736335"/>
    </source>
</evidence>
<dbReference type="Pfam" id="PF20153">
    <property type="entry name" value="DUF6535"/>
    <property type="match status" value="1"/>
</dbReference>
<organism evidence="3 4">
    <name type="scientific">Thelephora terrestris</name>
    <dbReference type="NCBI Taxonomy" id="56493"/>
    <lineage>
        <taxon>Eukaryota</taxon>
        <taxon>Fungi</taxon>
        <taxon>Dikarya</taxon>
        <taxon>Basidiomycota</taxon>
        <taxon>Agaricomycotina</taxon>
        <taxon>Agaricomycetes</taxon>
        <taxon>Thelephorales</taxon>
        <taxon>Thelephoraceae</taxon>
        <taxon>Thelephora</taxon>
    </lineage>
</organism>
<evidence type="ECO:0000256" key="1">
    <source>
        <dbReference type="SAM" id="Phobius"/>
    </source>
</evidence>
<sequence>MDPCQARFYEDYHKESEVYDKEFLKKYDEDLNTTLIFAGLFSAVASAFIVEVNPSLQPDPNDETAALLRILIYKIDNTTFGNDVPTLPQWTGPPRAIVHVQAILFASLAVSLFSALLAMLGKQWLNQYATTDMRGTTIERSHHRQRKVDGVVTWHFDHVMEALPLMLQAALLLLGCALSRYLWEINIVVASVVIGVTSFGVIFYLFIIIAGRPSRVVRIKPLVRVWSVTLSYLPSAQLPRGSWRTPGAT</sequence>